<accession>A0A7R8WGE2</accession>
<dbReference type="Gene3D" id="6.10.140.2030">
    <property type="match status" value="1"/>
</dbReference>
<dbReference type="SUPFAM" id="SSF50729">
    <property type="entry name" value="PH domain-like"/>
    <property type="match status" value="1"/>
</dbReference>
<evidence type="ECO:0000256" key="3">
    <source>
        <dbReference type="ARBA" id="ARBA00022490"/>
    </source>
</evidence>
<dbReference type="InterPro" id="IPR031953">
    <property type="entry name" value="mRNA_decap_C"/>
</dbReference>
<evidence type="ECO:0000256" key="1">
    <source>
        <dbReference type="ARBA" id="ARBA00004496"/>
    </source>
</evidence>
<dbReference type="PANTHER" id="PTHR16290">
    <property type="entry name" value="TRANSCRIPTION FACTOR SMIF DECAPPING ENZYME DCP1"/>
    <property type="match status" value="1"/>
</dbReference>
<sequence>MDDTAVKKMNLSSIQRIDPEAIDITFFANHAALYLYNCEGKCWENPSQEGSLFLYQRSAIPEYSFILLNKLGKNNKMEPVYPGLQIKSQAPFFQYKSAAGDIHAIWFFEAHLCDQFHEKIEAILHAKKQQSAPAGLPEQLIRPIPMVPGALAAAKEHVAPKPHDTGLPFHVEHLFRTVQQPGQREQGSMGSSPARTVAGMHGLHPPPGQSGVLERLMSNPGAISVEHLERDLKEEATSDGANRDGGRGNLERELRDALKILDRTFPDKSKAGSGSEVGPVFGNKVSSVDSGLKLMTPSDFVPLPSSTAASAPMPVTGSAIIPQPAPITTITKGYPSMVTQTGFPSTTLPNGLASSRNMSGESGSGSPCLLNGPIAAASGGSPPVLSEAAALSPSQLAQAISYLCQNDPEFVRKIHEGYIASLNRRLLA</sequence>
<protein>
    <submittedName>
        <fullName evidence="6">Uncharacterized protein</fullName>
    </submittedName>
</protein>
<dbReference type="AlphaFoldDB" id="A0A7R8WGE2"/>
<evidence type="ECO:0000256" key="2">
    <source>
        <dbReference type="ARBA" id="ARBA00008778"/>
    </source>
</evidence>
<dbReference type="OrthoDB" id="440673at2759"/>
<keyword evidence="3" id="KW-0963">Cytoplasm</keyword>
<gene>
    <name evidence="6" type="ORF">CTOB1V02_LOCUS8357</name>
</gene>
<dbReference type="Pfam" id="PF16741">
    <property type="entry name" value="mRNA_decap_C"/>
    <property type="match status" value="1"/>
</dbReference>
<dbReference type="GO" id="GO:0000290">
    <property type="term" value="P:deadenylation-dependent decapping of nuclear-transcribed mRNA"/>
    <property type="evidence" value="ECO:0007669"/>
    <property type="project" value="InterPro"/>
</dbReference>
<dbReference type="InterPro" id="IPR011993">
    <property type="entry name" value="PH-like_dom_sf"/>
</dbReference>
<dbReference type="GO" id="GO:0003729">
    <property type="term" value="F:mRNA binding"/>
    <property type="evidence" value="ECO:0007669"/>
    <property type="project" value="TreeGrafter"/>
</dbReference>
<dbReference type="EMBL" id="OB662730">
    <property type="protein sequence ID" value="CAD7230499.1"/>
    <property type="molecule type" value="Genomic_DNA"/>
</dbReference>
<comment type="similarity">
    <text evidence="2">Belongs to the DCP1 family.</text>
</comment>
<proteinExistence type="inferred from homology"/>
<dbReference type="GO" id="GO:0008047">
    <property type="term" value="F:enzyme activator activity"/>
    <property type="evidence" value="ECO:0007669"/>
    <property type="project" value="InterPro"/>
</dbReference>
<evidence type="ECO:0000256" key="5">
    <source>
        <dbReference type="ARBA" id="ARBA00023161"/>
    </source>
</evidence>
<keyword evidence="4" id="KW-0507">mRNA processing</keyword>
<dbReference type="InterPro" id="IPR010334">
    <property type="entry name" value="Dcp1"/>
</dbReference>
<name>A0A7R8WGE2_9CRUS</name>
<dbReference type="GO" id="GO:0031087">
    <property type="term" value="P:deadenylation-independent decapping of nuclear-transcribed mRNA"/>
    <property type="evidence" value="ECO:0007669"/>
    <property type="project" value="TreeGrafter"/>
</dbReference>
<dbReference type="CDD" id="cd09804">
    <property type="entry name" value="Dcp1"/>
    <property type="match status" value="1"/>
</dbReference>
<reference evidence="6" key="1">
    <citation type="submission" date="2020-11" db="EMBL/GenBank/DDBJ databases">
        <authorList>
            <person name="Tran Van P."/>
        </authorList>
    </citation>
    <scope>NUCLEOTIDE SEQUENCE</scope>
</reference>
<dbReference type="PANTHER" id="PTHR16290:SF0">
    <property type="entry name" value="DECAPPING PROTEIN 1, ISOFORM A"/>
    <property type="match status" value="1"/>
</dbReference>
<dbReference type="GO" id="GO:0000184">
    <property type="term" value="P:nuclear-transcribed mRNA catabolic process, nonsense-mediated decay"/>
    <property type="evidence" value="ECO:0007669"/>
    <property type="project" value="UniProtKB-KW"/>
</dbReference>
<comment type="subcellular location">
    <subcellularLocation>
        <location evidence="1">Cytoplasm</location>
    </subcellularLocation>
</comment>
<evidence type="ECO:0000256" key="4">
    <source>
        <dbReference type="ARBA" id="ARBA00022664"/>
    </source>
</evidence>
<dbReference type="Pfam" id="PF06058">
    <property type="entry name" value="DCP1"/>
    <property type="match status" value="1"/>
</dbReference>
<evidence type="ECO:0000313" key="6">
    <source>
        <dbReference type="EMBL" id="CAD7230499.1"/>
    </source>
</evidence>
<dbReference type="GO" id="GO:0006397">
    <property type="term" value="P:mRNA processing"/>
    <property type="evidence" value="ECO:0007669"/>
    <property type="project" value="UniProtKB-KW"/>
</dbReference>
<dbReference type="Gene3D" id="2.30.29.30">
    <property type="entry name" value="Pleckstrin-homology domain (PH domain)/Phosphotyrosine-binding domain (PTB)"/>
    <property type="match status" value="1"/>
</dbReference>
<keyword evidence="5" id="KW-0866">Nonsense-mediated mRNA decay</keyword>
<organism evidence="6">
    <name type="scientific">Cyprideis torosa</name>
    <dbReference type="NCBI Taxonomy" id="163714"/>
    <lineage>
        <taxon>Eukaryota</taxon>
        <taxon>Metazoa</taxon>
        <taxon>Ecdysozoa</taxon>
        <taxon>Arthropoda</taxon>
        <taxon>Crustacea</taxon>
        <taxon>Oligostraca</taxon>
        <taxon>Ostracoda</taxon>
        <taxon>Podocopa</taxon>
        <taxon>Podocopida</taxon>
        <taxon>Cytherocopina</taxon>
        <taxon>Cytheroidea</taxon>
        <taxon>Cytherideidae</taxon>
        <taxon>Cyprideis</taxon>
    </lineage>
</organism>
<dbReference type="GO" id="GO:0000932">
    <property type="term" value="C:P-body"/>
    <property type="evidence" value="ECO:0007669"/>
    <property type="project" value="TreeGrafter"/>
</dbReference>